<feature type="transmembrane region" description="Helical" evidence="2">
    <location>
        <begin position="147"/>
        <end position="166"/>
    </location>
</feature>
<name>A0A7Y6MCN5_9ACTN</name>
<feature type="transmembrane region" description="Helical" evidence="2">
    <location>
        <begin position="209"/>
        <end position="231"/>
    </location>
</feature>
<dbReference type="AlphaFoldDB" id="A0A7Y6MCN5"/>
<keyword evidence="2" id="KW-1133">Transmembrane helix</keyword>
<accession>A0A7Y6MCN5</accession>
<feature type="transmembrane region" description="Helical" evidence="2">
    <location>
        <begin position="332"/>
        <end position="354"/>
    </location>
</feature>
<comment type="caution">
    <text evidence="3">The sequence shown here is derived from an EMBL/GenBank/DDBJ whole genome shotgun (WGS) entry which is preliminary data.</text>
</comment>
<dbReference type="Proteomes" id="UP000546126">
    <property type="component" value="Unassembled WGS sequence"/>
</dbReference>
<sequence>MRRYRFGRIAAPLAGLYVVAVVASGAVALVTGDPSLLRRLAVGTWGSDLIPSVWWVELVVVAAGLVRGWALWQVLRGRRAGEPGRRGGAAGWLRAALYASAGLMLLDRLPIPGLWWPERLGVLLQGAVVWLWFRVLKGVIPPGRRILALVAGMLSVVLGAAGAVVAELDLAAPAPLMAVVVNREPFRLVWLAVILAAQARDPRWSRATVGIGVFAAVAGHLLPTRFLFASFGLGVDPAMLVVMVVGVLGLSGVVWEARSAHELGGPPPEPSSKPSPARERVPARPWPLAAVAVLLPLVPAAVDLARGSLTAVGRGGAVEGFVRAHASVTASAAWGALDVLVGVGAPAVLVLVAVLRGRRGPLRATIWTLVAVAVLCALSAVVPEAAPAEGEPAGISPLWFGLALAASALVLAALYATAPNATALYGTAPNATAPNGTAPVRRSRRRVLLAALAAAVTLVLVPAADQQRGTFTTAGDCASPNWWEQDREKELPPRTGARAFVCRARAGSTLAYRDTASDQVLLAHGRRLCGVYTRRDPAELDRLRTHEKLGPDDLESVLKDICPAAAAAWADEEAADERAFAEFKAEERRKCAATPRHRPLIKPFRAVVLEEPRWTEVGLEMIDELSGEENGTETRRGRVSSSPGYLSLYLSPEFHVCVTLETYARRPPVETEGWEEVVEVGYLNASGEMTLMDGLSGIVLPDLSLGGRQGHYRVRVHFAWFPWKGERLGTQRLLVMAYPAPGDKVVTYRGRRR</sequence>
<evidence type="ECO:0000313" key="3">
    <source>
        <dbReference type="EMBL" id="NUW41941.1"/>
    </source>
</evidence>
<dbReference type="RefSeq" id="WP_175601448.1">
    <property type="nucleotide sequence ID" value="NZ_JABWGO010000003.1"/>
</dbReference>
<proteinExistence type="predicted"/>
<protein>
    <submittedName>
        <fullName evidence="3">Uncharacterized protein</fullName>
    </submittedName>
</protein>
<keyword evidence="2" id="KW-0472">Membrane</keyword>
<feature type="transmembrane region" description="Helical" evidence="2">
    <location>
        <begin position="366"/>
        <end position="386"/>
    </location>
</feature>
<keyword evidence="4" id="KW-1185">Reference proteome</keyword>
<feature type="transmembrane region" description="Helical" evidence="2">
    <location>
        <begin position="237"/>
        <end position="255"/>
    </location>
</feature>
<feature type="transmembrane region" description="Helical" evidence="2">
    <location>
        <begin position="398"/>
        <end position="416"/>
    </location>
</feature>
<feature type="transmembrane region" description="Helical" evidence="2">
    <location>
        <begin position="52"/>
        <end position="75"/>
    </location>
</feature>
<feature type="transmembrane region" description="Helical" evidence="2">
    <location>
        <begin position="447"/>
        <end position="464"/>
    </location>
</feature>
<reference evidence="3 4" key="1">
    <citation type="submission" date="2020-06" db="EMBL/GenBank/DDBJ databases">
        <authorList>
            <person name="Chanama M."/>
        </authorList>
    </citation>
    <scope>NUCLEOTIDE SEQUENCE [LARGE SCALE GENOMIC DNA]</scope>
    <source>
        <strain evidence="3 4">TBRC6557</strain>
    </source>
</reference>
<feature type="region of interest" description="Disordered" evidence="1">
    <location>
        <begin position="261"/>
        <end position="280"/>
    </location>
</feature>
<evidence type="ECO:0000256" key="2">
    <source>
        <dbReference type="SAM" id="Phobius"/>
    </source>
</evidence>
<evidence type="ECO:0000313" key="4">
    <source>
        <dbReference type="Proteomes" id="UP000546126"/>
    </source>
</evidence>
<dbReference type="EMBL" id="JABWGO010000003">
    <property type="protein sequence ID" value="NUW41941.1"/>
    <property type="molecule type" value="Genomic_DNA"/>
</dbReference>
<evidence type="ECO:0000256" key="1">
    <source>
        <dbReference type="SAM" id="MobiDB-lite"/>
    </source>
</evidence>
<organism evidence="3 4">
    <name type="scientific">Nonomuraea rhodomycinica</name>
    <dbReference type="NCBI Taxonomy" id="1712872"/>
    <lineage>
        <taxon>Bacteria</taxon>
        <taxon>Bacillati</taxon>
        <taxon>Actinomycetota</taxon>
        <taxon>Actinomycetes</taxon>
        <taxon>Streptosporangiales</taxon>
        <taxon>Streptosporangiaceae</taxon>
        <taxon>Nonomuraea</taxon>
    </lineage>
</organism>
<gene>
    <name evidence="3" type="ORF">HT134_17595</name>
</gene>
<keyword evidence="2" id="KW-0812">Transmembrane</keyword>